<protein>
    <recommendedName>
        <fullName evidence="4">TRP C-terminal domain-containing protein</fullName>
    </recommendedName>
</protein>
<accession>A0ABR1HFS9</accession>
<dbReference type="Proteomes" id="UP001498476">
    <property type="component" value="Unassembled WGS sequence"/>
</dbReference>
<evidence type="ECO:0000256" key="1">
    <source>
        <dbReference type="SAM" id="Phobius"/>
    </source>
</evidence>
<organism evidence="2 3">
    <name type="scientific">Neonectria punicea</name>
    <dbReference type="NCBI Taxonomy" id="979145"/>
    <lineage>
        <taxon>Eukaryota</taxon>
        <taxon>Fungi</taxon>
        <taxon>Dikarya</taxon>
        <taxon>Ascomycota</taxon>
        <taxon>Pezizomycotina</taxon>
        <taxon>Sordariomycetes</taxon>
        <taxon>Hypocreomycetidae</taxon>
        <taxon>Hypocreales</taxon>
        <taxon>Nectriaceae</taxon>
        <taxon>Neonectria</taxon>
    </lineage>
</organism>
<evidence type="ECO:0008006" key="4">
    <source>
        <dbReference type="Google" id="ProtNLM"/>
    </source>
</evidence>
<keyword evidence="3" id="KW-1185">Reference proteome</keyword>
<keyword evidence="1" id="KW-0472">Membrane</keyword>
<feature type="transmembrane region" description="Helical" evidence="1">
    <location>
        <begin position="341"/>
        <end position="360"/>
    </location>
</feature>
<comment type="caution">
    <text evidence="2">The sequence shown here is derived from an EMBL/GenBank/DDBJ whole genome shotgun (WGS) entry which is preliminary data.</text>
</comment>
<name>A0ABR1HFS9_9HYPO</name>
<evidence type="ECO:0000313" key="3">
    <source>
        <dbReference type="Proteomes" id="UP001498476"/>
    </source>
</evidence>
<proteinExistence type="predicted"/>
<feature type="transmembrane region" description="Helical" evidence="1">
    <location>
        <begin position="372"/>
        <end position="391"/>
    </location>
</feature>
<sequence>MVPYVQQQNCLALLAASGQQVSSQPQLVPDSLRVFLDNDDQGTNLELRLTGHYPDLTSCEQILRQNVSLGVTLAQLGGSHHYPGEIANASCQPSPWARNGSKQLMNRLKVMFRVDRPSPLASFALNVDVRGADDLPVVCLDSFLTPSIGSAAYEACLWGPLVVFLLVVLAAGWREISISGQVVDENEDASDSQGSNRVHLTRIADCLSYIQFIFFSGALSLRYPGFLQAVVSPSSWSTLMLPRGLVIQDSLYYGVRDGIYEVNGTFGGTPGLELMTQVIGAPVTMATWTNIISLALVVLVFLIGVIQLGLSLRWTRDWFREASFWTLEKSATDRYKATTWVALRVFLSYFLMPIVAWTTYQLDWASFLPKYYTILTCLVIALVLVACWWGMSQRSPQNMGYLIINSFDERKSGPASRNQDVYTLATFSLLLARGTAIGGLQTSATPQLLLLIVCEVVQLGLTAWAWSISGLLSRGSMVPCARLCVLLACL</sequence>
<dbReference type="PANTHER" id="PTHR31145:SF8">
    <property type="entry name" value="INTEGRAL MEMBRANE PROTEIN (AFU_ORTHOLOGUE AFUA_2G17475)"/>
    <property type="match status" value="1"/>
</dbReference>
<gene>
    <name evidence="2" type="ORF">QQX98_003353</name>
</gene>
<dbReference type="PANTHER" id="PTHR31145">
    <property type="entry name" value="INTEGRAL MEMBRANE PROTEIN (AFU_ORTHOLOGUE AFUA_7G01610)"/>
    <property type="match status" value="1"/>
</dbReference>
<keyword evidence="1" id="KW-0812">Transmembrane</keyword>
<dbReference type="InterPro" id="IPR040241">
    <property type="entry name" value="TRP_Flc/Pkd2-like"/>
</dbReference>
<evidence type="ECO:0000313" key="2">
    <source>
        <dbReference type="EMBL" id="KAK7419401.1"/>
    </source>
</evidence>
<keyword evidence="1" id="KW-1133">Transmembrane helix</keyword>
<dbReference type="EMBL" id="JAZAVJ010000038">
    <property type="protein sequence ID" value="KAK7419401.1"/>
    <property type="molecule type" value="Genomic_DNA"/>
</dbReference>
<reference evidence="2 3" key="1">
    <citation type="journal article" date="2025" name="Microbiol. Resour. Announc.">
        <title>Draft genome sequences for Neonectria magnoliae and Neonectria punicea, canker pathogens of Liriodendron tulipifera and Acer saccharum in West Virginia.</title>
        <authorList>
            <person name="Petronek H.M."/>
            <person name="Kasson M.T."/>
            <person name="Metheny A.M."/>
            <person name="Stauder C.M."/>
            <person name="Lovett B."/>
            <person name="Lynch S.C."/>
            <person name="Garnas J.R."/>
            <person name="Kasson L.R."/>
            <person name="Stajich J.E."/>
        </authorList>
    </citation>
    <scope>NUCLEOTIDE SEQUENCE [LARGE SCALE GENOMIC DNA]</scope>
    <source>
        <strain evidence="2 3">NRRL 64653</strain>
    </source>
</reference>
<feature type="transmembrane region" description="Helical" evidence="1">
    <location>
        <begin position="291"/>
        <end position="310"/>
    </location>
</feature>